<evidence type="ECO:0000313" key="1">
    <source>
        <dbReference type="EMBL" id="JAH04095.1"/>
    </source>
</evidence>
<dbReference type="EMBL" id="GBXM01104482">
    <property type="protein sequence ID" value="JAH04095.1"/>
    <property type="molecule type" value="Transcribed_RNA"/>
</dbReference>
<accession>A0A0E9PJ29</accession>
<reference evidence="1" key="1">
    <citation type="submission" date="2014-11" db="EMBL/GenBank/DDBJ databases">
        <authorList>
            <person name="Amaro Gonzalez C."/>
        </authorList>
    </citation>
    <scope>NUCLEOTIDE SEQUENCE</scope>
</reference>
<protein>
    <submittedName>
        <fullName evidence="1">Uncharacterized protein</fullName>
    </submittedName>
</protein>
<organism evidence="1">
    <name type="scientific">Anguilla anguilla</name>
    <name type="common">European freshwater eel</name>
    <name type="synonym">Muraena anguilla</name>
    <dbReference type="NCBI Taxonomy" id="7936"/>
    <lineage>
        <taxon>Eukaryota</taxon>
        <taxon>Metazoa</taxon>
        <taxon>Chordata</taxon>
        <taxon>Craniata</taxon>
        <taxon>Vertebrata</taxon>
        <taxon>Euteleostomi</taxon>
        <taxon>Actinopterygii</taxon>
        <taxon>Neopterygii</taxon>
        <taxon>Teleostei</taxon>
        <taxon>Anguilliformes</taxon>
        <taxon>Anguillidae</taxon>
        <taxon>Anguilla</taxon>
    </lineage>
</organism>
<reference evidence="1" key="2">
    <citation type="journal article" date="2015" name="Fish Shellfish Immunol.">
        <title>Early steps in the European eel (Anguilla anguilla)-Vibrio vulnificus interaction in the gills: Role of the RtxA13 toxin.</title>
        <authorList>
            <person name="Callol A."/>
            <person name="Pajuelo D."/>
            <person name="Ebbesson L."/>
            <person name="Teles M."/>
            <person name="MacKenzie S."/>
            <person name="Amaro C."/>
        </authorList>
    </citation>
    <scope>NUCLEOTIDE SEQUENCE</scope>
</reference>
<dbReference type="AlphaFoldDB" id="A0A0E9PJ29"/>
<proteinExistence type="predicted"/>
<sequence length="25" mass="3070">MNKLKYFFKTHMKSLCYTLCVHSVF</sequence>
<name>A0A0E9PJ29_ANGAN</name>